<protein>
    <submittedName>
        <fullName evidence="2">Predicted protein</fullName>
    </submittedName>
</protein>
<reference evidence="3" key="1">
    <citation type="journal article" date="2011" name="Nat. Commun.">
        <title>Effector diversification within compartments of the Leptosphaeria maculans genome affected by Repeat-Induced Point mutations.</title>
        <authorList>
            <person name="Rouxel T."/>
            <person name="Grandaubert J."/>
            <person name="Hane J.K."/>
            <person name="Hoede C."/>
            <person name="van de Wouw A.P."/>
            <person name="Couloux A."/>
            <person name="Dominguez V."/>
            <person name="Anthouard V."/>
            <person name="Bally P."/>
            <person name="Bourras S."/>
            <person name="Cozijnsen A.J."/>
            <person name="Ciuffetti L.M."/>
            <person name="Degrave A."/>
            <person name="Dilmaghani A."/>
            <person name="Duret L."/>
            <person name="Fudal I."/>
            <person name="Goodwin S.B."/>
            <person name="Gout L."/>
            <person name="Glaser N."/>
            <person name="Linglin J."/>
            <person name="Kema G.H.J."/>
            <person name="Lapalu N."/>
            <person name="Lawrence C.B."/>
            <person name="May K."/>
            <person name="Meyer M."/>
            <person name="Ollivier B."/>
            <person name="Poulain J."/>
            <person name="Schoch C.L."/>
            <person name="Simon A."/>
            <person name="Spatafora J.W."/>
            <person name="Stachowiak A."/>
            <person name="Turgeon B.G."/>
            <person name="Tyler B.M."/>
            <person name="Vincent D."/>
            <person name="Weissenbach J."/>
            <person name="Amselem J."/>
            <person name="Quesneville H."/>
            <person name="Oliver R.P."/>
            <person name="Wincker P."/>
            <person name="Balesdent M.-H."/>
            <person name="Howlett B.J."/>
        </authorList>
    </citation>
    <scope>NUCLEOTIDE SEQUENCE [LARGE SCALE GENOMIC DNA]</scope>
    <source>
        <strain evidence="3">JN3 / isolate v23.1.3 / race Av1-4-5-6-7-8</strain>
    </source>
</reference>
<accession>E4ZI42</accession>
<feature type="region of interest" description="Disordered" evidence="1">
    <location>
        <begin position="63"/>
        <end position="201"/>
    </location>
</feature>
<dbReference type="AlphaFoldDB" id="E4ZI42"/>
<dbReference type="OrthoDB" id="2590867at2759"/>
<evidence type="ECO:0000313" key="3">
    <source>
        <dbReference type="Proteomes" id="UP000002668"/>
    </source>
</evidence>
<dbReference type="OMA" id="NRAAKEY"/>
<feature type="compositionally biased region" description="Polar residues" evidence="1">
    <location>
        <begin position="177"/>
        <end position="187"/>
    </location>
</feature>
<keyword evidence="3" id="KW-1185">Reference proteome</keyword>
<feature type="compositionally biased region" description="Low complexity" evidence="1">
    <location>
        <begin position="129"/>
        <end position="145"/>
    </location>
</feature>
<dbReference type="EMBL" id="FP929065">
    <property type="protein sequence ID" value="CBX91185.1"/>
    <property type="molecule type" value="Genomic_DNA"/>
</dbReference>
<name>E4ZI42_LEPMJ</name>
<dbReference type="VEuPathDB" id="FungiDB:LEMA_P062190.1"/>
<sequence>MTGTSGRGGLGEGIRNVVGKVHGTGEAIRGKTLAALDDASGDRTAAAKNDAIANKGLDEFQNGYQGRAGDAGVTPADADAQRMGTTHSTSTTHGTGVGSANVGPHSTNTGNKLDPRYDSDADHRADPLSSVSGTGTGPGSTNVGTHSTNVGNKLDPRFDSDADHRADPGSVVGGQGYNSHDQPQSFHWPQHEHRGSIGGTSGLEAAQKIDPLYEAGQESMHYSGLTNIHQHRGSIGGVSGLHPAEKLDPPGLADLSVRWTWNQTLSRTKKQDVGQSHVYRRSTTIGLSARVTFHPFLI</sequence>
<gene>
    <name evidence="2" type="ORF">LEMA_P062190.1</name>
</gene>
<feature type="compositionally biased region" description="Low complexity" evidence="1">
    <location>
        <begin position="84"/>
        <end position="94"/>
    </location>
</feature>
<dbReference type="InParanoid" id="E4ZI42"/>
<organism evidence="3">
    <name type="scientific">Leptosphaeria maculans (strain JN3 / isolate v23.1.3 / race Av1-4-5-6-7-8)</name>
    <name type="common">Blackleg fungus</name>
    <name type="synonym">Phoma lingam</name>
    <dbReference type="NCBI Taxonomy" id="985895"/>
    <lineage>
        <taxon>Eukaryota</taxon>
        <taxon>Fungi</taxon>
        <taxon>Dikarya</taxon>
        <taxon>Ascomycota</taxon>
        <taxon>Pezizomycotina</taxon>
        <taxon>Dothideomycetes</taxon>
        <taxon>Pleosporomycetidae</taxon>
        <taxon>Pleosporales</taxon>
        <taxon>Pleosporineae</taxon>
        <taxon>Leptosphaeriaceae</taxon>
        <taxon>Plenodomus</taxon>
        <taxon>Plenodomus lingam/Leptosphaeria maculans species complex</taxon>
    </lineage>
</organism>
<feature type="compositionally biased region" description="Basic and acidic residues" evidence="1">
    <location>
        <begin position="154"/>
        <end position="167"/>
    </location>
</feature>
<proteinExistence type="predicted"/>
<dbReference type="PANTHER" id="PTHR39606:SF1">
    <property type="entry name" value="CELL SURFACE PROTEIN"/>
    <property type="match status" value="1"/>
</dbReference>
<dbReference type="STRING" id="985895.E4ZI42"/>
<feature type="compositionally biased region" description="Basic and acidic residues" evidence="1">
    <location>
        <begin position="113"/>
        <end position="126"/>
    </location>
</feature>
<dbReference type="HOGENOM" id="CLU_934045_0_0_1"/>
<dbReference type="eggNOG" id="ENOG502RVQW">
    <property type="taxonomic scope" value="Eukaryota"/>
</dbReference>
<dbReference type="PANTHER" id="PTHR39606">
    <property type="entry name" value="SURFACE PROTEIN, PUTATIVE-RELATED"/>
    <property type="match status" value="1"/>
</dbReference>
<evidence type="ECO:0000256" key="1">
    <source>
        <dbReference type="SAM" id="MobiDB-lite"/>
    </source>
</evidence>
<evidence type="ECO:0000313" key="2">
    <source>
        <dbReference type="EMBL" id="CBX91185.1"/>
    </source>
</evidence>
<dbReference type="Proteomes" id="UP000002668">
    <property type="component" value="Genome"/>
</dbReference>